<dbReference type="AlphaFoldDB" id="A0A177CN36"/>
<reference evidence="5 6" key="1">
    <citation type="submission" date="2016-05" db="EMBL/GenBank/DDBJ databases">
        <title>Comparative analysis of secretome profiles of manganese(II)-oxidizing ascomycete fungi.</title>
        <authorList>
            <consortium name="DOE Joint Genome Institute"/>
            <person name="Zeiner C.A."/>
            <person name="Purvine S.O."/>
            <person name="Zink E.M."/>
            <person name="Wu S."/>
            <person name="Pasa-Tolic L."/>
            <person name="Chaput D.L."/>
            <person name="Haridas S."/>
            <person name="Grigoriev I.V."/>
            <person name="Santelli C.M."/>
            <person name="Hansel C.M."/>
        </authorList>
    </citation>
    <scope>NUCLEOTIDE SEQUENCE [LARGE SCALE GENOMIC DNA]</scope>
    <source>
        <strain evidence="5 6">AP3s5-JAC2a</strain>
    </source>
</reference>
<organism evidence="5 6">
    <name type="scientific">Paraphaeosphaeria sporulosa</name>
    <dbReference type="NCBI Taxonomy" id="1460663"/>
    <lineage>
        <taxon>Eukaryota</taxon>
        <taxon>Fungi</taxon>
        <taxon>Dikarya</taxon>
        <taxon>Ascomycota</taxon>
        <taxon>Pezizomycotina</taxon>
        <taxon>Dothideomycetes</taxon>
        <taxon>Pleosporomycetidae</taxon>
        <taxon>Pleosporales</taxon>
        <taxon>Massarineae</taxon>
        <taxon>Didymosphaeriaceae</taxon>
        <taxon>Paraphaeosphaeria</taxon>
    </lineage>
</organism>
<name>A0A177CN36_9PLEO</name>
<dbReference type="RefSeq" id="XP_018038594.1">
    <property type="nucleotide sequence ID" value="XM_018174197.1"/>
</dbReference>
<proteinExistence type="inferred from homology"/>
<dbReference type="InterPro" id="IPR019819">
    <property type="entry name" value="Carboxylesterase_B_CS"/>
</dbReference>
<dbReference type="GO" id="GO:0052689">
    <property type="term" value="F:carboxylic ester hydrolase activity"/>
    <property type="evidence" value="ECO:0007669"/>
    <property type="project" value="TreeGrafter"/>
</dbReference>
<feature type="chain" id="PRO_5007948964" description="Carboxylic ester hydrolase" evidence="3">
    <location>
        <begin position="18"/>
        <end position="496"/>
    </location>
</feature>
<dbReference type="PROSITE" id="PS00122">
    <property type="entry name" value="CARBOXYLESTERASE_B_1"/>
    <property type="match status" value="1"/>
</dbReference>
<feature type="domain" description="Carboxylesterase type B" evidence="4">
    <location>
        <begin position="28"/>
        <end position="363"/>
    </location>
</feature>
<protein>
    <recommendedName>
        <fullName evidence="3">Carboxylic ester hydrolase</fullName>
        <ecNumber evidence="3">3.1.1.-</ecNumber>
    </recommendedName>
</protein>
<dbReference type="SUPFAM" id="SSF53474">
    <property type="entry name" value="alpha/beta-Hydrolases"/>
    <property type="match status" value="1"/>
</dbReference>
<feature type="signal peptide" evidence="3">
    <location>
        <begin position="1"/>
        <end position="17"/>
    </location>
</feature>
<dbReference type="InterPro" id="IPR019826">
    <property type="entry name" value="Carboxylesterase_B_AS"/>
</dbReference>
<keyword evidence="3" id="KW-0732">Signal</keyword>
<evidence type="ECO:0000313" key="6">
    <source>
        <dbReference type="Proteomes" id="UP000077069"/>
    </source>
</evidence>
<dbReference type="ESTHER" id="9pleo-a0a177cn36">
    <property type="family name" value="Fungal_carboxylesterase_lipase"/>
</dbReference>
<gene>
    <name evidence="5" type="ORF">CC84DRAFT_1087312</name>
</gene>
<evidence type="ECO:0000259" key="4">
    <source>
        <dbReference type="Pfam" id="PF00135"/>
    </source>
</evidence>
<dbReference type="PANTHER" id="PTHR43918:SF4">
    <property type="entry name" value="CARBOXYLIC ESTER HYDROLASE"/>
    <property type="match status" value="1"/>
</dbReference>
<dbReference type="EC" id="3.1.1.-" evidence="3"/>
<sequence length="496" mass="54322">MRPFLLLSLSLPWIASGQYASYPQRYTRVKLPCGTLVNGLIDANFSSVRQFLGIPYAQPPVGDLRWEPPLAKRFSSPVNATAYGRSCTQPEVLTPNLENMDCPELSIQNKETGEDCLTLSLWTPTNATKLPVVIFFYGGGWYTGGQDVPYTIPTQWVQRTKDLIVVKPNSRGNIFGYPNAEGATNQNLGLLDQRLAVEWVRDNIEAFGGDSSKITIWGQSSGAEQVDYYNFAWHEDPIVQGLIMNSGTAFIEDGSGPKFSNFSYVATQVGCGNRTDAAAELSCMKKVNAATIEKVIADNLNGGGVPPLAFGSSADEKIVPSNLTKWALEGRIAKVPAIVGIDQNEGVGFVTYNADGPSAEDQALADYWFQALFLCPSFKTSKLRAAAGLPTYRYMYAGNFSNISPRPWMGAYHGSEQPMQFGTHGNYRGASTPYQIAVSEAMQDAYRAFIDDPLSGLKGQNWPTFTEEYGVVRWFASNGTVARNAIGELQAWEDKC</sequence>
<dbReference type="GeneID" id="28757683"/>
<comment type="similarity">
    <text evidence="1 3">Belongs to the type-B carboxylesterase/lipase family.</text>
</comment>
<dbReference type="InterPro" id="IPR050654">
    <property type="entry name" value="AChE-related_enzymes"/>
</dbReference>
<dbReference type="Proteomes" id="UP000077069">
    <property type="component" value="Unassembled WGS sequence"/>
</dbReference>
<dbReference type="Pfam" id="PF00135">
    <property type="entry name" value="COesterase"/>
    <property type="match status" value="1"/>
</dbReference>
<evidence type="ECO:0000256" key="2">
    <source>
        <dbReference type="ARBA" id="ARBA00022801"/>
    </source>
</evidence>
<keyword evidence="2 3" id="KW-0378">Hydrolase</keyword>
<accession>A0A177CN36</accession>
<keyword evidence="6" id="KW-1185">Reference proteome</keyword>
<dbReference type="OrthoDB" id="408631at2759"/>
<dbReference type="Gene3D" id="3.40.50.1820">
    <property type="entry name" value="alpha/beta hydrolase"/>
    <property type="match status" value="1"/>
</dbReference>
<dbReference type="InterPro" id="IPR002018">
    <property type="entry name" value="CarbesteraseB"/>
</dbReference>
<dbReference type="EMBL" id="KV441550">
    <property type="protein sequence ID" value="OAG08229.1"/>
    <property type="molecule type" value="Genomic_DNA"/>
</dbReference>
<dbReference type="STRING" id="1460663.A0A177CN36"/>
<evidence type="ECO:0000313" key="5">
    <source>
        <dbReference type="EMBL" id="OAG08229.1"/>
    </source>
</evidence>
<dbReference type="InParanoid" id="A0A177CN36"/>
<evidence type="ECO:0000256" key="3">
    <source>
        <dbReference type="RuleBase" id="RU361235"/>
    </source>
</evidence>
<dbReference type="PROSITE" id="PS00941">
    <property type="entry name" value="CARBOXYLESTERASE_B_2"/>
    <property type="match status" value="1"/>
</dbReference>
<dbReference type="PANTHER" id="PTHR43918">
    <property type="entry name" value="ACETYLCHOLINESTERASE"/>
    <property type="match status" value="1"/>
</dbReference>
<evidence type="ECO:0000256" key="1">
    <source>
        <dbReference type="ARBA" id="ARBA00005964"/>
    </source>
</evidence>
<dbReference type="InterPro" id="IPR029058">
    <property type="entry name" value="AB_hydrolase_fold"/>
</dbReference>